<dbReference type="Pfam" id="PF00075">
    <property type="entry name" value="RNase_H"/>
    <property type="match status" value="1"/>
</dbReference>
<organism evidence="4 5">
    <name type="scientific">Phanerochaete sordida</name>
    <dbReference type="NCBI Taxonomy" id="48140"/>
    <lineage>
        <taxon>Eukaryota</taxon>
        <taxon>Fungi</taxon>
        <taxon>Dikarya</taxon>
        <taxon>Basidiomycota</taxon>
        <taxon>Agaricomycotina</taxon>
        <taxon>Agaricomycetes</taxon>
        <taxon>Polyporales</taxon>
        <taxon>Phanerochaetaceae</taxon>
        <taxon>Phanerochaete</taxon>
    </lineage>
</organism>
<evidence type="ECO:0000259" key="3">
    <source>
        <dbReference type="PROSITE" id="PS50879"/>
    </source>
</evidence>
<evidence type="ECO:0008006" key="6">
    <source>
        <dbReference type="Google" id="ProtNLM"/>
    </source>
</evidence>
<dbReference type="PROSITE" id="PS50878">
    <property type="entry name" value="RT_POL"/>
    <property type="match status" value="1"/>
</dbReference>
<evidence type="ECO:0000256" key="1">
    <source>
        <dbReference type="SAM" id="MobiDB-lite"/>
    </source>
</evidence>
<dbReference type="CDD" id="cd09276">
    <property type="entry name" value="Rnase_HI_RT_non_LTR"/>
    <property type="match status" value="1"/>
</dbReference>
<proteinExistence type="predicted"/>
<dbReference type="PROSITE" id="PS50879">
    <property type="entry name" value="RNASE_H_1"/>
    <property type="match status" value="1"/>
</dbReference>
<dbReference type="SUPFAM" id="SSF56672">
    <property type="entry name" value="DNA/RNA polymerases"/>
    <property type="match status" value="1"/>
</dbReference>
<reference evidence="4 5" key="1">
    <citation type="submission" date="2021-08" db="EMBL/GenBank/DDBJ databases">
        <title>Draft Genome Sequence of Phanerochaete sordida strain YK-624.</title>
        <authorList>
            <person name="Mori T."/>
            <person name="Dohra H."/>
            <person name="Suzuki T."/>
            <person name="Kawagishi H."/>
            <person name="Hirai H."/>
        </authorList>
    </citation>
    <scope>NUCLEOTIDE SEQUENCE [LARGE SCALE GENOMIC DNA]</scope>
    <source>
        <strain evidence="4 5">YK-624</strain>
    </source>
</reference>
<dbReference type="InterPro" id="IPR002156">
    <property type="entry name" value="RNaseH_domain"/>
</dbReference>
<accession>A0A9P3GLK3</accession>
<comment type="caution">
    <text evidence="4">The sequence shown here is derived from an EMBL/GenBank/DDBJ whole genome shotgun (WGS) entry which is preliminary data.</text>
</comment>
<dbReference type="Proteomes" id="UP000703269">
    <property type="component" value="Unassembled WGS sequence"/>
</dbReference>
<feature type="domain" description="RNase H type-1" evidence="3">
    <location>
        <begin position="1112"/>
        <end position="1254"/>
    </location>
</feature>
<dbReference type="OrthoDB" id="2796134at2759"/>
<dbReference type="SUPFAM" id="SSF56219">
    <property type="entry name" value="DNase I-like"/>
    <property type="match status" value="1"/>
</dbReference>
<protein>
    <recommendedName>
        <fullName evidence="6">Reverse transcriptase</fullName>
    </recommendedName>
</protein>
<dbReference type="InterPro" id="IPR000477">
    <property type="entry name" value="RT_dom"/>
</dbReference>
<dbReference type="Pfam" id="PF14529">
    <property type="entry name" value="Exo_endo_phos_2"/>
    <property type="match status" value="1"/>
</dbReference>
<dbReference type="InterPro" id="IPR036397">
    <property type="entry name" value="RNaseH_sf"/>
</dbReference>
<dbReference type="InterPro" id="IPR012337">
    <property type="entry name" value="RNaseH-like_sf"/>
</dbReference>
<dbReference type="GO" id="GO:0003676">
    <property type="term" value="F:nucleic acid binding"/>
    <property type="evidence" value="ECO:0007669"/>
    <property type="project" value="InterPro"/>
</dbReference>
<evidence type="ECO:0000313" key="4">
    <source>
        <dbReference type="EMBL" id="GJE95689.1"/>
    </source>
</evidence>
<dbReference type="Gene3D" id="3.60.10.10">
    <property type="entry name" value="Endonuclease/exonuclease/phosphatase"/>
    <property type="match status" value="1"/>
</dbReference>
<feature type="domain" description="Reverse transcriptase" evidence="2">
    <location>
        <begin position="591"/>
        <end position="883"/>
    </location>
</feature>
<dbReference type="SUPFAM" id="SSF53098">
    <property type="entry name" value="Ribonuclease H-like"/>
    <property type="match status" value="1"/>
</dbReference>
<dbReference type="InterPro" id="IPR036691">
    <property type="entry name" value="Endo/exonu/phosph_ase_sf"/>
</dbReference>
<gene>
    <name evidence="4" type="ORF">PsYK624_118750</name>
</gene>
<dbReference type="InterPro" id="IPR005135">
    <property type="entry name" value="Endo/exonuclease/phosphatase"/>
</dbReference>
<dbReference type="InterPro" id="IPR043502">
    <property type="entry name" value="DNA/RNA_pol_sf"/>
</dbReference>
<evidence type="ECO:0000259" key="2">
    <source>
        <dbReference type="PROSITE" id="PS50878"/>
    </source>
</evidence>
<dbReference type="PANTHER" id="PTHR33481">
    <property type="entry name" value="REVERSE TRANSCRIPTASE"/>
    <property type="match status" value="1"/>
</dbReference>
<dbReference type="GO" id="GO:0004523">
    <property type="term" value="F:RNA-DNA hybrid ribonuclease activity"/>
    <property type="evidence" value="ECO:0007669"/>
    <property type="project" value="InterPro"/>
</dbReference>
<name>A0A9P3GLK3_9APHY</name>
<keyword evidence="5" id="KW-1185">Reference proteome</keyword>
<dbReference type="Gene3D" id="3.30.420.10">
    <property type="entry name" value="Ribonuclease H-like superfamily/Ribonuclease H"/>
    <property type="match status" value="1"/>
</dbReference>
<sequence length="1494" mass="167389">MINHTDESQTTGSNLLPLRRAVGSTAAPGPQDERRATASRPRNLSPVTGEPPAGLGCASRRLGPGRIRGTDGTPQNAPFACVSHNVQKSAINTTLLLEQFRETDIICVQEIYWGVIKTVPSCTRPEGENYINTVAHPNFTCLGASATSRVAVYVHKRWQAAHPTIRAGILNHPDALLVTLSLPTGALHFLNVYNDSSSHEAVRHALDCVDRMPQLSFMTGDFNLRHPMWNGDGAEQADQRPARTKVAACDDLIQLATTELQLSLLNDPNGPPTWQSNNPRLRPGVLDLTWVDSSLGSYDSLEVLMDHRFRSDHAVLRWTMPIHPMARCIPTIGRNAEAVTQYLHDIAEGITALPTQYGNREDVERTGEMLQNVTDNAWHAHARAPHHTAHSKSWWDADCSVRARALRRDRAELRLARQDKRQAARAGNVRLLRDLHLQTLRLRDRCAATHQSLRRATRKAKKTLFDSLLAKLQAKSVWEAVAWTRPRKTRHHINLTTANGMAAETGEQTRATLQDQFTPSQRTGDRTILDDIPQLPQRDFPPFTRAEFDDHLRRTNNSSCPGPDHLNWQWLKQLSAEHEHVAPRLVALFNACITHGITPTFFKRSCTVVVPKPNKVDYTKAKAYRPIVLLNCIGKLLEKMIAARLQFDGQKYSIMHPCQYGGTIQYSTTDAGMALIHNVRTAWAQGRSTSALLLDVAQFFPSIQHDLLTDVLRKQGFSTHLCAFFDDYLVGRQTQFIFNGEMLDPTDFTVGVGQGSALSPILAGLYIAPILHKWAPIHTNPPDNSDSTIQFYVDDGLISASSPAGPDALTRNNQNINRIFTGLTSDLHKLGLTVEPDKLELMHFPKRTRPKATTLGPELVLDTTIGAQRVPPKTTMRYLGFYLDPALSFRHHVQYYATAATSSIAAMRLLGNSVRGLDPTHKRRLYITNIIPLMLYGAQLWWHPSWKGRKWAATALQHAQTRAARWISGCFRTTPVGALDMAAGLIPIRTQIDRYMTRAALRLNTVQMYHPVRMTAQRLQRPAVEGRIPGDGGILPHDQSPVKVAAILALKSQEPFYPLDDECCPGRRLRDLYAHRLQIDLAPDAPPKGNKDAFRDWLMQDFRPRLRAILQDPTNRVLFTDGSAGTNDGAPGSGAAWAIYDSDRIRTSGTLGLGNVTPYDAEITALARGLADATASLPHSVRHIHVFTDNRAVVDKATKCERGPGQMQAILICRVIRSFLAAADDHRVTLHWCPAHEGIAQNEFVDGQAKASLYGVQPPYTSYAKARQDATSAALGHWRTMMDSDTYRGHHNLLRKDYHARVTHKPRSHYLFKTLGSSVKEFARAARFLSGHFPHGEFRQRFNLPGRQQCHCGYALETRDHILYDCPLWIHPFQRPARRGPRNPRSALFLDDELDDDVPSMSLPTDSELLHFLQLNPMVGTFEWYELLDRRDADNAAHQVKSYPRTLVIMHTTARRDAWAAFRRSSPHGDATAFMADWDADARTREALENWEPP</sequence>
<feature type="region of interest" description="Disordered" evidence="1">
    <location>
        <begin position="23"/>
        <end position="72"/>
    </location>
</feature>
<dbReference type="CDD" id="cd01650">
    <property type="entry name" value="RT_nLTR_like"/>
    <property type="match status" value="1"/>
</dbReference>
<dbReference type="Pfam" id="PF00078">
    <property type="entry name" value="RVT_1"/>
    <property type="match status" value="1"/>
</dbReference>
<dbReference type="PANTHER" id="PTHR33481:SF1">
    <property type="entry name" value="ENDONUCLEASE_EXONUCLEASE_PHOSPHATASE DOMAIN-CONTAINING PROTEIN-RELATED"/>
    <property type="match status" value="1"/>
</dbReference>
<evidence type="ECO:0000313" key="5">
    <source>
        <dbReference type="Proteomes" id="UP000703269"/>
    </source>
</evidence>
<dbReference type="EMBL" id="BPQB01000051">
    <property type="protein sequence ID" value="GJE95689.1"/>
    <property type="molecule type" value="Genomic_DNA"/>
</dbReference>